<reference evidence="5 6" key="1">
    <citation type="submission" date="2015-11" db="EMBL/GenBank/DDBJ databases">
        <authorList>
            <person name="Lin W."/>
        </authorList>
    </citation>
    <scope>NUCLEOTIDE SEQUENCE [LARGE SCALE GENOMIC DNA]</scope>
    <source>
        <strain evidence="5 6">HCH-1</strain>
    </source>
</reference>
<feature type="domain" description="Ketosynthase family 3 (KS3)" evidence="4">
    <location>
        <begin position="1"/>
        <end position="403"/>
    </location>
</feature>
<evidence type="ECO:0000256" key="3">
    <source>
        <dbReference type="RuleBase" id="RU003694"/>
    </source>
</evidence>
<dbReference type="EC" id="2.3.1.179" evidence="5"/>
<dbReference type="InterPro" id="IPR018201">
    <property type="entry name" value="Ketoacyl_synth_AS"/>
</dbReference>
<dbReference type="SUPFAM" id="SSF53901">
    <property type="entry name" value="Thiolase-like"/>
    <property type="match status" value="2"/>
</dbReference>
<name>A0ABR5SCC0_9BACT</name>
<dbReference type="InterPro" id="IPR020841">
    <property type="entry name" value="PKS_Beta-ketoAc_synthase_dom"/>
</dbReference>
<dbReference type="InterPro" id="IPR014030">
    <property type="entry name" value="Ketoacyl_synth_N"/>
</dbReference>
<dbReference type="RefSeq" id="WP_085053352.1">
    <property type="nucleotide sequence ID" value="NZ_LNQR01000103.1"/>
</dbReference>
<evidence type="ECO:0000259" key="4">
    <source>
        <dbReference type="PROSITE" id="PS52004"/>
    </source>
</evidence>
<keyword evidence="5" id="KW-0012">Acyltransferase</keyword>
<dbReference type="SMART" id="SM00825">
    <property type="entry name" value="PKS_KS"/>
    <property type="match status" value="1"/>
</dbReference>
<dbReference type="InterPro" id="IPR014031">
    <property type="entry name" value="Ketoacyl_synth_C"/>
</dbReference>
<evidence type="ECO:0000313" key="6">
    <source>
        <dbReference type="Proteomes" id="UP000060487"/>
    </source>
</evidence>
<evidence type="ECO:0000256" key="2">
    <source>
        <dbReference type="ARBA" id="ARBA00022679"/>
    </source>
</evidence>
<dbReference type="PROSITE" id="PS52004">
    <property type="entry name" value="KS3_2"/>
    <property type="match status" value="1"/>
</dbReference>
<sequence length="407" mass="41680">MNRVVITGIGAVTPLGNSFSDSWAGLIAGRSGISTLPEHLSCGGITLAGQLMGFDAGQFLSIREQNRLDPFVHYAVAAAAMALDDAASTKPEGFASIIGTSRAGISMINAAAASLYSRKDNRRKVSAYLMPTTTASMAASYISQKFGLRGHTLGISNACTSGANAIGEAFRLIKHGYAEGALAGGAEAPLCKLSIEGYSASGALSKTLSQAAASRPFCVGRDGFVLAEGACVVVMEECSSALKRGARIYAEVLGYGNTSDGMDMVRPDSTMQAAAIVNALTEAALSPEDVTFISAHATSTALGDAVESEAIHKAFKGNVMRLPVTANKSMTGHMLSASAAFETAAAAMSIYTGLIPPTINIQAIDPACSLNVITKELKIDSIRSGITNSFGFGGVNASVVLGGQGAD</sequence>
<dbReference type="PANTHER" id="PTHR11712:SF336">
    <property type="entry name" value="3-OXOACYL-[ACYL-CARRIER-PROTEIN] SYNTHASE, MITOCHONDRIAL"/>
    <property type="match status" value="1"/>
</dbReference>
<accession>A0ABR5SCC0</accession>
<comment type="similarity">
    <text evidence="1 3">Belongs to the thiolase-like superfamily. Beta-ketoacyl-ACP synthases family.</text>
</comment>
<dbReference type="Pfam" id="PF00109">
    <property type="entry name" value="ketoacyl-synt"/>
    <property type="match status" value="1"/>
</dbReference>
<evidence type="ECO:0000313" key="5">
    <source>
        <dbReference type="EMBL" id="KWT79634.1"/>
    </source>
</evidence>
<evidence type="ECO:0000256" key="1">
    <source>
        <dbReference type="ARBA" id="ARBA00008467"/>
    </source>
</evidence>
<dbReference type="InterPro" id="IPR016039">
    <property type="entry name" value="Thiolase-like"/>
</dbReference>
<dbReference type="EMBL" id="LNQR01000103">
    <property type="protein sequence ID" value="KWT79634.1"/>
    <property type="molecule type" value="Genomic_DNA"/>
</dbReference>
<organism evidence="5 6">
    <name type="scientific">Candidatus Magnetominusculus xianensis</name>
    <dbReference type="NCBI Taxonomy" id="1748249"/>
    <lineage>
        <taxon>Bacteria</taxon>
        <taxon>Pseudomonadati</taxon>
        <taxon>Nitrospirota</taxon>
        <taxon>Nitrospiria</taxon>
        <taxon>Nitrospirales</taxon>
        <taxon>Nitrospiraceae</taxon>
        <taxon>Candidatus Magnetominusculus</taxon>
    </lineage>
</organism>
<keyword evidence="6" id="KW-1185">Reference proteome</keyword>
<keyword evidence="2 3" id="KW-0808">Transferase</keyword>
<dbReference type="Pfam" id="PF02801">
    <property type="entry name" value="Ketoacyl-synt_C"/>
    <property type="match status" value="1"/>
</dbReference>
<dbReference type="Gene3D" id="3.40.47.10">
    <property type="match status" value="1"/>
</dbReference>
<gene>
    <name evidence="5" type="ORF">ASN18_2731</name>
</gene>
<dbReference type="PROSITE" id="PS00606">
    <property type="entry name" value="KS3_1"/>
    <property type="match status" value="1"/>
</dbReference>
<dbReference type="PANTHER" id="PTHR11712">
    <property type="entry name" value="POLYKETIDE SYNTHASE-RELATED"/>
    <property type="match status" value="1"/>
</dbReference>
<comment type="caution">
    <text evidence="5">The sequence shown here is derived from an EMBL/GenBank/DDBJ whole genome shotgun (WGS) entry which is preliminary data.</text>
</comment>
<proteinExistence type="inferred from homology"/>
<dbReference type="CDD" id="cd00834">
    <property type="entry name" value="KAS_I_II"/>
    <property type="match status" value="1"/>
</dbReference>
<dbReference type="Proteomes" id="UP000060487">
    <property type="component" value="Unassembled WGS sequence"/>
</dbReference>
<dbReference type="InterPro" id="IPR000794">
    <property type="entry name" value="Beta-ketoacyl_synthase"/>
</dbReference>
<protein>
    <submittedName>
        <fullName evidence="5">3-oxoacyl-ACP synthase</fullName>
        <ecNumber evidence="5">2.3.1.179</ecNumber>
    </submittedName>
</protein>
<dbReference type="GO" id="GO:0004315">
    <property type="term" value="F:3-oxoacyl-[acyl-carrier-protein] synthase activity"/>
    <property type="evidence" value="ECO:0007669"/>
    <property type="project" value="UniProtKB-EC"/>
</dbReference>